<sequence>MKAVMNGIILSQGKLLSGQVMMYEETIWKIVPRSQTRVGMCVEIIDAAGGFIVPGWIHMKVPFLDGEETQRGRLLASQGITAMVPAAVENLQAATVAGGIRVLPCSYTEEAGVLPMIQEPDTAVNFASHVRTCLQEKQYEFTELMQQLSEVPAQRLGQARQGRLAVTYAADFVILDNGELQVQQTVVGGELVYDATDGTRILR</sequence>
<evidence type="ECO:0000256" key="1">
    <source>
        <dbReference type="ARBA" id="ARBA00022801"/>
    </source>
</evidence>
<reference evidence="4" key="1">
    <citation type="submission" date="2009-12" db="EMBL/GenBank/DDBJ databases">
        <title>Sequence of Clostridiales genomosp. BVAB3 str. UPII9-5.</title>
        <authorList>
            <person name="Madupu R."/>
            <person name="Durkin A.S."/>
            <person name="Torralba M."/>
            <person name="Methe B."/>
            <person name="Sutton G.G."/>
            <person name="Strausberg R.L."/>
            <person name="Nelson K.E."/>
        </authorList>
    </citation>
    <scope>NUCLEOTIDE SEQUENCE [LARGE SCALE GENOMIC DNA]</scope>
    <source>
        <strain evidence="4">28L</strain>
    </source>
</reference>
<name>D3LSZ3_9FIRM</name>
<comment type="caution">
    <text evidence="2">The sequence shown here is derived from an EMBL/GenBank/DDBJ whole genome shotgun (WGS) entry which is preliminary data.</text>
</comment>
<evidence type="ECO:0000313" key="5">
    <source>
        <dbReference type="Proteomes" id="UP000004018"/>
    </source>
</evidence>
<protein>
    <recommendedName>
        <fullName evidence="6">Amidohydrolase 3 domain-containing protein</fullName>
    </recommendedName>
</protein>
<dbReference type="Proteomes" id="UP000004018">
    <property type="component" value="Unassembled WGS sequence"/>
</dbReference>
<dbReference type="Proteomes" id="UP000003242">
    <property type="component" value="Unassembled WGS sequence"/>
</dbReference>
<keyword evidence="5" id="KW-1185">Reference proteome</keyword>
<dbReference type="PANTHER" id="PTHR11113">
    <property type="entry name" value="N-ACETYLGLUCOSAMINE-6-PHOSPHATE DEACETYLASE"/>
    <property type="match status" value="1"/>
</dbReference>
<dbReference type="Gene3D" id="2.30.40.10">
    <property type="entry name" value="Urease, subunit C, domain 1"/>
    <property type="match status" value="2"/>
</dbReference>
<keyword evidence="1" id="KW-0378">Hydrolase</keyword>
<dbReference type="STRING" id="699218.HMPREF0889_1516"/>
<dbReference type="PANTHER" id="PTHR11113:SF14">
    <property type="entry name" value="N-ACETYLGLUCOSAMINE-6-PHOSPHATE DEACETYLASE"/>
    <property type="match status" value="1"/>
</dbReference>
<organism evidence="2 4">
    <name type="scientific">Megasphaera lornae</name>
    <dbReference type="NCBI Taxonomy" id="1000568"/>
    <lineage>
        <taxon>Bacteria</taxon>
        <taxon>Bacillati</taxon>
        <taxon>Bacillota</taxon>
        <taxon>Negativicutes</taxon>
        <taxon>Veillonellales</taxon>
        <taxon>Veillonellaceae</taxon>
        <taxon>Megasphaera</taxon>
    </lineage>
</organism>
<dbReference type="EMBL" id="ADGP01000005">
    <property type="protein sequence ID" value="EFD94777.1"/>
    <property type="molecule type" value="Genomic_DNA"/>
</dbReference>
<dbReference type="InterPro" id="IPR011059">
    <property type="entry name" value="Metal-dep_hydrolase_composite"/>
</dbReference>
<dbReference type="SUPFAM" id="SSF51338">
    <property type="entry name" value="Composite domain of metallo-dependent hydrolases"/>
    <property type="match status" value="1"/>
</dbReference>
<evidence type="ECO:0000313" key="2">
    <source>
        <dbReference type="EMBL" id="EFD94777.1"/>
    </source>
</evidence>
<dbReference type="GO" id="GO:0006046">
    <property type="term" value="P:N-acetylglucosamine catabolic process"/>
    <property type="evidence" value="ECO:0007669"/>
    <property type="project" value="TreeGrafter"/>
</dbReference>
<dbReference type="OrthoDB" id="9776488at2"/>
<gene>
    <name evidence="2" type="ORF">HMPREF0889_1516</name>
    <name evidence="3" type="ORF">HMPREF1039_0949</name>
</gene>
<reference evidence="2" key="2">
    <citation type="submission" date="2009-12" db="EMBL/GenBank/DDBJ databases">
        <authorList>
            <person name="Madupu R."/>
            <person name="Durkin A.S."/>
            <person name="Torralba M."/>
            <person name="Methe B."/>
            <person name="Sutton G.G."/>
            <person name="Strausberg R.L."/>
            <person name="Nelson K.E."/>
        </authorList>
    </citation>
    <scope>NUCLEOTIDE SEQUENCE</scope>
    <source>
        <strain evidence="2">28L</strain>
    </source>
</reference>
<evidence type="ECO:0000313" key="4">
    <source>
        <dbReference type="Proteomes" id="UP000003242"/>
    </source>
</evidence>
<proteinExistence type="predicted"/>
<evidence type="ECO:0008006" key="6">
    <source>
        <dbReference type="Google" id="ProtNLM"/>
    </source>
</evidence>
<evidence type="ECO:0000313" key="3">
    <source>
        <dbReference type="EMBL" id="EGL39372.1"/>
    </source>
</evidence>
<dbReference type="AlphaFoldDB" id="D3LSZ3"/>
<dbReference type="Gene3D" id="3.20.20.140">
    <property type="entry name" value="Metal-dependent hydrolases"/>
    <property type="match status" value="1"/>
</dbReference>
<dbReference type="RefSeq" id="WP_007391538.1">
    <property type="nucleotide sequence ID" value="NZ_ADGP01000005.1"/>
</dbReference>
<reference evidence="3 5" key="3">
    <citation type="submission" date="2011-04" db="EMBL/GenBank/DDBJ databases">
        <authorList>
            <person name="Harkins D.M."/>
            <person name="Madupu R."/>
            <person name="Durkin A.S."/>
            <person name="Torralba M."/>
            <person name="Methe B."/>
            <person name="Sutton G.G."/>
            <person name="Nelson K.E."/>
        </authorList>
    </citation>
    <scope>NUCLEOTIDE SEQUENCE [LARGE SCALE GENOMIC DNA]</scope>
    <source>
        <strain evidence="3 5">UPII 199-6</strain>
    </source>
</reference>
<dbReference type="GO" id="GO:0008448">
    <property type="term" value="F:N-acetylglucosamine-6-phosphate deacetylase activity"/>
    <property type="evidence" value="ECO:0007669"/>
    <property type="project" value="TreeGrafter"/>
</dbReference>
<dbReference type="EMBL" id="AFIJ01000038">
    <property type="protein sequence ID" value="EGL39372.1"/>
    <property type="molecule type" value="Genomic_DNA"/>
</dbReference>
<accession>D3LSZ3</accession>
<dbReference type="eggNOG" id="COG1820">
    <property type="taxonomic scope" value="Bacteria"/>
</dbReference>